<dbReference type="NCBIfam" id="TIGR04255">
    <property type="entry name" value="sporadTIGR04255"/>
    <property type="match status" value="1"/>
</dbReference>
<dbReference type="HOGENOM" id="CLU_092413_0_0_6"/>
<dbReference type="InterPro" id="IPR026349">
    <property type="entry name" value="CHP04255"/>
</dbReference>
<dbReference type="OrthoDB" id="9128512at2"/>
<gene>
    <name evidence="1" type="ordered locus">Nwat_0359</name>
</gene>
<dbReference type="KEGG" id="nwa:Nwat_0359"/>
<sequence length="259" mass="29362">MDGYKKLENQPLKFVLAEFRFSPVMQIAEYIPKIQEALRKQYPIEKTQSEQTVQVQPGGIAVSTVNRWAFISADKKSAIEINQERLVYITAEYPRFDGFSAACKQAIETLVDIVEPSLILRIGLRYSDLITIDDGEEITELVNEHFGLPSCIESLGVARQHSTDTFLRTDMGGLAIRTLYGKHNLSCLPDVQGLPISISADATPSERIILDFDHYWEAKDEAASFKTNDVIERLATLHETSREAFWKVTTDYARNQKWA</sequence>
<dbReference type="eggNOG" id="ENOG50323TK">
    <property type="taxonomic scope" value="Bacteria"/>
</dbReference>
<dbReference type="STRING" id="105559.Nwat_0359"/>
<evidence type="ECO:0008006" key="3">
    <source>
        <dbReference type="Google" id="ProtNLM"/>
    </source>
</evidence>
<keyword evidence="2" id="KW-1185">Reference proteome</keyword>
<name>D8K9P0_NITWC</name>
<accession>D8K9P0</accession>
<dbReference type="AlphaFoldDB" id="D8K9P0"/>
<reference evidence="1 2" key="1">
    <citation type="submission" date="2010-06" db="EMBL/GenBank/DDBJ databases">
        <title>Complete sequence of chromosome of Nitrosococcus watsoni C-113.</title>
        <authorList>
            <consortium name="US DOE Joint Genome Institute"/>
            <person name="Lucas S."/>
            <person name="Copeland A."/>
            <person name="Lapidus A."/>
            <person name="Cheng J.-F."/>
            <person name="Bruce D."/>
            <person name="Goodwin L."/>
            <person name="Pitluck S."/>
            <person name="Malfatti S.A."/>
            <person name="Chain P.S.G."/>
            <person name="Land M."/>
            <person name="Hauser L."/>
            <person name="Kyrpides N."/>
            <person name="Ivanova N."/>
            <person name="Cambell M.A."/>
            <person name="Heidelberg J.F."/>
            <person name="Klotz M.G."/>
            <person name="Woyke T."/>
        </authorList>
    </citation>
    <scope>NUCLEOTIDE SEQUENCE [LARGE SCALE GENOMIC DNA]</scope>
    <source>
        <strain evidence="1 2">C-113</strain>
    </source>
</reference>
<organism evidence="1 2">
    <name type="scientific">Nitrosococcus watsoni (strain C-113)</name>
    <dbReference type="NCBI Taxonomy" id="105559"/>
    <lineage>
        <taxon>Bacteria</taxon>
        <taxon>Pseudomonadati</taxon>
        <taxon>Pseudomonadota</taxon>
        <taxon>Gammaproteobacteria</taxon>
        <taxon>Chromatiales</taxon>
        <taxon>Chromatiaceae</taxon>
        <taxon>Nitrosococcus</taxon>
    </lineage>
</organism>
<evidence type="ECO:0000313" key="2">
    <source>
        <dbReference type="Proteomes" id="UP000000393"/>
    </source>
</evidence>
<dbReference type="EMBL" id="CP002086">
    <property type="protein sequence ID" value="ADJ27329.1"/>
    <property type="molecule type" value="Genomic_DNA"/>
</dbReference>
<dbReference type="Proteomes" id="UP000000393">
    <property type="component" value="Chromosome"/>
</dbReference>
<evidence type="ECO:0000313" key="1">
    <source>
        <dbReference type="EMBL" id="ADJ27329.1"/>
    </source>
</evidence>
<proteinExistence type="predicted"/>
<protein>
    <recommendedName>
        <fullName evidence="3">TIGR04255 family protein</fullName>
    </recommendedName>
</protein>
<dbReference type="RefSeq" id="WP_013219439.1">
    <property type="nucleotide sequence ID" value="NC_014315.1"/>
</dbReference>